<dbReference type="EMBL" id="WNJO01000006">
    <property type="protein sequence ID" value="MTV82256.1"/>
    <property type="molecule type" value="Genomic_DNA"/>
</dbReference>
<dbReference type="AlphaFoldDB" id="A0A7X2XV94"/>
<name>A0A7X2XV94_9LACO</name>
<accession>A0A7X2XV94</accession>
<evidence type="ECO:0000313" key="2">
    <source>
        <dbReference type="Proteomes" id="UP000466388"/>
    </source>
</evidence>
<keyword evidence="2" id="KW-1185">Reference proteome</keyword>
<proteinExistence type="predicted"/>
<gene>
    <name evidence="1" type="ORF">GM612_06275</name>
</gene>
<evidence type="ECO:0000313" key="1">
    <source>
        <dbReference type="EMBL" id="MTV82256.1"/>
    </source>
</evidence>
<dbReference type="Gene3D" id="3.20.80.10">
    <property type="entry name" value="Regulatory factor, effector binding domain"/>
    <property type="match status" value="1"/>
</dbReference>
<dbReference type="InterPro" id="IPR011256">
    <property type="entry name" value="Reg_factor_effector_dom_sf"/>
</dbReference>
<dbReference type="RefSeq" id="WP_155431532.1">
    <property type="nucleotide sequence ID" value="NZ_WNJO01000006.1"/>
</dbReference>
<comment type="caution">
    <text evidence="1">The sequence shown here is derived from an EMBL/GenBank/DDBJ whole genome shotgun (WGS) entry which is preliminary data.</text>
</comment>
<dbReference type="Proteomes" id="UP000466388">
    <property type="component" value="Unassembled WGS sequence"/>
</dbReference>
<reference evidence="1 2" key="1">
    <citation type="submission" date="2019-11" db="EMBL/GenBank/DDBJ databases">
        <title>Lactobacillus sp. nov. CRM56-3, isolated from fermented tea leaves.</title>
        <authorList>
            <person name="Phuengjayaem S."/>
            <person name="Tanasupawat S."/>
        </authorList>
    </citation>
    <scope>NUCLEOTIDE SEQUENCE [LARGE SCALE GENOMIC DNA]</scope>
    <source>
        <strain evidence="1 2">CRM56-3</strain>
    </source>
</reference>
<sequence length="207" mass="22915">MFNWEQMEPSEYQRSATPSFVELTTRSYITATGTAQDHTADQAFLRLAAGVVAVAQAISDSAKLGINVSGFKTYRPYPVQAVWTSTGDGETEQFKIWLKQPLFIHADTFEAAKAQTSLDDEIAAQIQFEQLAEGTEIQATGTGKTGMMSETLQGLRLRVDKDGYQLVDPEKYREVYLDGLPISEQSDILFRLEIDPNVGQPPISVVN</sequence>
<protein>
    <submittedName>
        <fullName evidence="1">Uncharacterized protein</fullName>
    </submittedName>
</protein>
<organism evidence="1 2">
    <name type="scientific">Secundilactobacillus folii</name>
    <dbReference type="NCBI Taxonomy" id="2678357"/>
    <lineage>
        <taxon>Bacteria</taxon>
        <taxon>Bacillati</taxon>
        <taxon>Bacillota</taxon>
        <taxon>Bacilli</taxon>
        <taxon>Lactobacillales</taxon>
        <taxon>Lactobacillaceae</taxon>
        <taxon>Secundilactobacillus</taxon>
    </lineage>
</organism>